<dbReference type="GO" id="GO:0071555">
    <property type="term" value="P:cell wall organization"/>
    <property type="evidence" value="ECO:0007669"/>
    <property type="project" value="InterPro"/>
</dbReference>
<dbReference type="PANTHER" id="PTHR30251">
    <property type="entry name" value="PILUS ASSEMBLY CHAPERONE"/>
    <property type="match status" value="1"/>
</dbReference>
<dbReference type="InterPro" id="IPR050643">
    <property type="entry name" value="Periplasmic_pilus_chap"/>
</dbReference>
<feature type="region of interest" description="Disordered" evidence="1">
    <location>
        <begin position="221"/>
        <end position="243"/>
    </location>
</feature>
<feature type="domain" description="Pili assembly chaperone N-terminal" evidence="3">
    <location>
        <begin position="31"/>
        <end position="143"/>
    </location>
</feature>
<reference evidence="4" key="1">
    <citation type="submission" date="2022-06" db="EMBL/GenBank/DDBJ databases">
        <title>Draft genome sequences of Leminorella grimontii str. JCM5902.</title>
        <authorList>
            <person name="Wakabayashi Y."/>
            <person name="Kojima K."/>
        </authorList>
    </citation>
    <scope>NUCLEOTIDE SEQUENCE</scope>
    <source>
        <strain evidence="4">JCM 5902</strain>
    </source>
</reference>
<dbReference type="Pfam" id="PF00345">
    <property type="entry name" value="PapD_N"/>
    <property type="match status" value="1"/>
</dbReference>
<name>A0AAV5MWX1_9GAMM</name>
<dbReference type="Proteomes" id="UP001058124">
    <property type="component" value="Unassembled WGS sequence"/>
</dbReference>
<organism evidence="4 5">
    <name type="scientific">Leminorella grimontii</name>
    <dbReference type="NCBI Taxonomy" id="82981"/>
    <lineage>
        <taxon>Bacteria</taxon>
        <taxon>Pseudomonadati</taxon>
        <taxon>Pseudomonadota</taxon>
        <taxon>Gammaproteobacteria</taxon>
        <taxon>Enterobacterales</taxon>
        <taxon>Budviciaceae</taxon>
        <taxon>Leminorella</taxon>
    </lineage>
</organism>
<feature type="chain" id="PRO_5043540203" evidence="2">
    <location>
        <begin position="21"/>
        <end position="243"/>
    </location>
</feature>
<dbReference type="GO" id="GO:0030288">
    <property type="term" value="C:outer membrane-bounded periplasmic space"/>
    <property type="evidence" value="ECO:0007669"/>
    <property type="project" value="InterPro"/>
</dbReference>
<sequence>MINLKTLTLACLLVPTCVNAASVLISPIDPVIESDQNGASLWLENQDSKPVYMEIKAVRWEQRSGENGYAKQSEVTVSPPFALISPGKRQLIRLIKNQAAPAGQERAYRIFIDEIPQAANEEKGGASAGVNFQMRYSIPLFVYGTGLTASQEYAKAKGLTSALPALSYRLTQGKIEVKNDGAVHARLSKLTNANGGVLIDGLVGYVLPHSNVAFPLPKGKNPAGGALQATVNSEREPVRLTPR</sequence>
<accession>A0AAV5MWX1</accession>
<feature type="compositionally biased region" description="Basic and acidic residues" evidence="1">
    <location>
        <begin position="233"/>
        <end position="243"/>
    </location>
</feature>
<dbReference type="PANTHER" id="PTHR30251:SF4">
    <property type="entry name" value="SLR1668 PROTEIN"/>
    <property type="match status" value="1"/>
</dbReference>
<dbReference type="RefSeq" id="WP_027275918.1">
    <property type="nucleotide sequence ID" value="NZ_BRLH01000001.1"/>
</dbReference>
<feature type="signal peptide" evidence="2">
    <location>
        <begin position="1"/>
        <end position="20"/>
    </location>
</feature>
<dbReference type="EMBL" id="BRLH01000001">
    <property type="protein sequence ID" value="GKX53947.1"/>
    <property type="molecule type" value="Genomic_DNA"/>
</dbReference>
<evidence type="ECO:0000313" key="4">
    <source>
        <dbReference type="EMBL" id="GKX53947.1"/>
    </source>
</evidence>
<keyword evidence="5" id="KW-1185">Reference proteome</keyword>
<evidence type="ECO:0000256" key="2">
    <source>
        <dbReference type="SAM" id="SignalP"/>
    </source>
</evidence>
<gene>
    <name evidence="4" type="ORF">SOASR030_00590</name>
</gene>
<dbReference type="InterPro" id="IPR013783">
    <property type="entry name" value="Ig-like_fold"/>
</dbReference>
<dbReference type="AlphaFoldDB" id="A0AAV5MWX1"/>
<protein>
    <submittedName>
        <fullName evidence="4">Molecular chaperone</fullName>
    </submittedName>
</protein>
<proteinExistence type="predicted"/>
<dbReference type="InterPro" id="IPR016147">
    <property type="entry name" value="Pili_assmbl_chaperone_N"/>
</dbReference>
<dbReference type="Gene3D" id="2.60.40.10">
    <property type="entry name" value="Immunoglobulins"/>
    <property type="match status" value="1"/>
</dbReference>
<evidence type="ECO:0000256" key="1">
    <source>
        <dbReference type="SAM" id="MobiDB-lite"/>
    </source>
</evidence>
<comment type="caution">
    <text evidence="4">The sequence shown here is derived from an EMBL/GenBank/DDBJ whole genome shotgun (WGS) entry which is preliminary data.</text>
</comment>
<dbReference type="SUPFAM" id="SSF49354">
    <property type="entry name" value="PapD-like"/>
    <property type="match status" value="1"/>
</dbReference>
<evidence type="ECO:0000313" key="5">
    <source>
        <dbReference type="Proteomes" id="UP001058124"/>
    </source>
</evidence>
<evidence type="ECO:0000259" key="3">
    <source>
        <dbReference type="Pfam" id="PF00345"/>
    </source>
</evidence>
<keyword evidence="2" id="KW-0732">Signal</keyword>
<dbReference type="InterPro" id="IPR008962">
    <property type="entry name" value="PapD-like_sf"/>
</dbReference>